<dbReference type="Pfam" id="PF21089">
    <property type="entry name" value="PKS_DH_N"/>
    <property type="match status" value="1"/>
</dbReference>
<dbReference type="SMART" id="SM00826">
    <property type="entry name" value="PKS_DH"/>
    <property type="match status" value="1"/>
</dbReference>
<dbReference type="GO" id="GO:0044550">
    <property type="term" value="P:secondary metabolite biosynthetic process"/>
    <property type="evidence" value="ECO:0007669"/>
    <property type="project" value="UniProtKB-ARBA"/>
</dbReference>
<dbReference type="SMART" id="SM00829">
    <property type="entry name" value="PKS_ER"/>
    <property type="match status" value="1"/>
</dbReference>
<dbReference type="InterPro" id="IPR011032">
    <property type="entry name" value="GroES-like_sf"/>
</dbReference>
<dbReference type="InterPro" id="IPR016039">
    <property type="entry name" value="Thiolase-like"/>
</dbReference>
<dbReference type="Gene3D" id="3.40.366.10">
    <property type="entry name" value="Malonyl-Coenzyme A Acyl Carrier Protein, domain 2"/>
    <property type="match status" value="1"/>
</dbReference>
<dbReference type="InterPro" id="IPR009081">
    <property type="entry name" value="PP-bd_ACP"/>
</dbReference>
<dbReference type="InterPro" id="IPR050091">
    <property type="entry name" value="PKS_NRPS_Biosynth_Enz"/>
</dbReference>
<dbReference type="SUPFAM" id="SSF50129">
    <property type="entry name" value="GroES-like"/>
    <property type="match status" value="1"/>
</dbReference>
<dbReference type="SMART" id="SM00825">
    <property type="entry name" value="PKS_KS"/>
    <property type="match status" value="1"/>
</dbReference>
<evidence type="ECO:0000259" key="3">
    <source>
        <dbReference type="PROSITE" id="PS50075"/>
    </source>
</evidence>
<dbReference type="OrthoDB" id="329835at2759"/>
<keyword evidence="7" id="KW-1185">Reference proteome</keyword>
<dbReference type="InterPro" id="IPR056501">
    <property type="entry name" value="NAD-bd_HRPKS_sdrA"/>
</dbReference>
<dbReference type="InterPro" id="IPR049900">
    <property type="entry name" value="PKS_mFAS_DH"/>
</dbReference>
<dbReference type="InterPro" id="IPR036736">
    <property type="entry name" value="ACP-like_sf"/>
</dbReference>
<evidence type="ECO:0000256" key="1">
    <source>
        <dbReference type="PROSITE-ProRule" id="PRU01363"/>
    </source>
</evidence>
<reference evidence="6 7" key="1">
    <citation type="submission" date="2020-01" db="EMBL/GenBank/DDBJ databases">
        <title>Aspergillus terreus IFO 6365 whole genome shotgun sequence.</title>
        <authorList>
            <person name="Kanamasa S."/>
            <person name="Takahashi H."/>
        </authorList>
    </citation>
    <scope>NUCLEOTIDE SEQUENCE [LARGE SCALE GENOMIC DNA]</scope>
    <source>
        <strain evidence="6 7">IFO 6365</strain>
    </source>
</reference>
<feature type="region of interest" description="N-terminal hotdog fold" evidence="1">
    <location>
        <begin position="958"/>
        <end position="1096"/>
    </location>
</feature>
<dbReference type="InterPro" id="IPR001227">
    <property type="entry name" value="Ac_transferase_dom_sf"/>
</dbReference>
<accession>A0A5M3YS72</accession>
<dbReference type="InterPro" id="IPR013154">
    <property type="entry name" value="ADH-like_N"/>
</dbReference>
<dbReference type="GO" id="GO:0006633">
    <property type="term" value="P:fatty acid biosynthetic process"/>
    <property type="evidence" value="ECO:0007669"/>
    <property type="project" value="TreeGrafter"/>
</dbReference>
<evidence type="ECO:0000259" key="4">
    <source>
        <dbReference type="PROSITE" id="PS52004"/>
    </source>
</evidence>
<dbReference type="GO" id="GO:0004312">
    <property type="term" value="F:fatty acid synthase activity"/>
    <property type="evidence" value="ECO:0007669"/>
    <property type="project" value="TreeGrafter"/>
</dbReference>
<dbReference type="Gene3D" id="3.40.50.720">
    <property type="entry name" value="NAD(P)-binding Rossmann-like Domain"/>
    <property type="match status" value="3"/>
</dbReference>
<sequence length="2408" mass="260983">MTGLTNGSMNGHTQVNGHIQVNGAGGKNHASSQDSHGELHSSTPYIQEPVAVVSMACRLPDACHTPRAFWQFLEEGRIAINTPPGTRYSLNTHYDGSLKPQTMASPGGMFLQDVDPRDIDAQFFHLSGIEATSMDPQQRQLLEVVYEGLENAGVTLEQLDGASVGCFVSSFASDYGDMQARDPENRASATVVGVGRAMLSNRLSHFLNIKGPSMTIDTACSGALIGIDLAMRYLQSKEINSAIVAGANLYCSPEHVMDHYMGANGAASLSGRCHTFDSKADGYIKAEAVNMVYLKRLSDAINDKDPIRAIIRGTATNSDGWTAGIASPNPEAQSAAIRQAYQNAGITDLSLTSYVEFHGTGTRAGDSLEANGVATVFTPFQSPDRPLRIGSVKSNIGHSEPAAGLSGLLKTVLSLEHGVIPGNPTFIDPSPKIDFAALRLYTSRTATTWPKVPFRRASINSFGYGGSNAHVIVDEAKGLGHHHVSSYVDEETDDIFAEESATRPYLLVFSANDEKALDAQAAALDRHLSDPAVKVSLRDLAYTLSERRSRHYHRAFAVTSSTTLDLPTLNRGHISGQKPKVGFVFTGQGAQWPTMGRALVETFPLAERTIQHLDRVLQDAHDPPSWSLYKELTAEGAQIQRPELSQPLVTALQLALLDIFQASGVVPDAVVGHSSGEIAAAVAAGQITPEQAILIAYYRGKATSEAIYLEPVGMMAVGLGPDQVLPYLEATTVEVACINSPQSVTLSGKKAELVPIEERVKGDGHFARLLRVDAAYHSRHMKSVAGRYEDLLRQHVEWPEHDNKVKKSLMVSSTMGTALTSPPGPAYWVANMVSPVLFGQAAHELVTGPEAVDCLIEIGPSDALSGPINQIKKAASSSAVYGSAWKRGPDPVATLLHAAGTLFTIGYPFSLPAFNNDTGKAPPVFVSDLPNYQWNHSVKYWHESESSHDWRFRKFPYHDLLGSKILGSPWTNPTWKNVLRLSDTTWLRDHLLGDSVIFPAAGYIAMATEAIYQKTYATGQIPEGKSISELPFKLRNVTFPRMLTLDANGGTKILLSLQPCSSTKESWHEFTVSTITKDGSIEEHCRGLVSVGNQSLPRPPVNASDIAPLQHPVPGAVWYKAMRRVGYHFGPAFQPCQQVEAKADSRQCRALVRLQAPESRYPQSQYVMHPAAIDGCLQIATVALNRGHHSAINTLMPPALIDDLVIYPHKVASSDDSAVVASEAVWSGVGRPDDNKRYVSDIRTIAQGSNELVFHLGGLRYHAINASVDRPHAFTEVVWNPDIDFLTSAQVAHILKATVPPGNGDGEGDGDTAAAVTQMAKLLSLIAHKRPSAKVLEVAARDSPAAGESLYLDHIRAGAGPIAQGCSYRFLAPSQQAGLVAHEKYAAEPGVVVQVVDAEHGPFDDTDEKYDLIILKVDEGEREVEQTIQRAQDGLTVNGYLVVVRVVLPFLNGDTSSSTGFDAVHDIQTEYTSRVGILSLLYVGNPSEKGTETDLHRNEMENVHLLHFGTPIPSTDAVQDALNKKGWAVSEHRLPFDEVPSASIVLVIDETDHPILSALADEQFTALRGLLEKQCRVVWVTRGSQMQVTHPEQGLMFGVARSLRAEYPSNLLLCLDVESTSSTGSVEAIDTALRHITSVASLENSDSEFVERDGMYHVSRVVPDAVLNQAQKESEEAEAGGGPPVREDIIHNHKSIIRLVSERPGTLDTLVYRELPDLPKLAEDEVEVEVHAAGMNFKDLANAMGFVPANEHLFGLECTGIVTAIGDAVATVKPGDRVLMVRRDGGCFANRVRNRWHAVHPLPDWLSFEAGTTLGIAVHTAVYGLVTLANLQKGQSVLIHSASGGVGLAAIELCHYLGAEIFVTVGTDAKRDFLAENYGVRRDRMFSSRSTAFAKELMRATNGRGVDVCLNSLTGDMLHESWRCIAENGTLVEIGKKDMLDRNSLSMEPFDRNCSYRALDLSRKSISDETTYQTGVYIMDLVRQRHIKPLHIGATFPFTETVDAFRYMQRGKHIGKVVLSFEQSKAVPLPFRPAGPAFHLRPDGSYLIAGGLKGLCGSIAVYLARHGAKNVVVICRSGYEDARSQKIIYDCQCLGCHVDQVTGDIASLDDVRRTFAAASLPVIGVVQGAMVLRDRMFSTMTPDEFRQPIAPKVAGTWNLHQASLEQSTPLDFFTLLSSVSGLVGQLGQANYAGGNTFLDSFAAYRLQQGLPACSINLGPIDDVGYLANDDQGTMLNRVFETRGWTPIHEALLHQILRISILQQTHRLNPSHTGQLVTAIMPGETPFEPVHRFSALAGRNAAKASGGVDAEAKSKLTLLKKGSSGDTDHAILLAAAVELVNPVLMRSLGVGEPLDPTRPLSNYGVDSLVAVELRNWVRQQLEIEVSALDIVGARTLTALCETLLSKLAR</sequence>
<dbReference type="SMART" id="SM00823">
    <property type="entry name" value="PKS_PP"/>
    <property type="match status" value="1"/>
</dbReference>
<feature type="domain" description="PKS/mFAS DH" evidence="5">
    <location>
        <begin position="958"/>
        <end position="1270"/>
    </location>
</feature>
<gene>
    <name evidence="6" type="ORF">ATEIFO6365_0004070700</name>
</gene>
<dbReference type="PROSITE" id="PS50075">
    <property type="entry name" value="CARRIER"/>
    <property type="match status" value="1"/>
</dbReference>
<dbReference type="SMART" id="SM00827">
    <property type="entry name" value="PKS_AT"/>
    <property type="match status" value="1"/>
</dbReference>
<feature type="domain" description="Carrier" evidence="3">
    <location>
        <begin position="2326"/>
        <end position="2406"/>
    </location>
</feature>
<dbReference type="CDD" id="cd05195">
    <property type="entry name" value="enoyl_red"/>
    <property type="match status" value="1"/>
</dbReference>
<dbReference type="FunFam" id="3.40.50.720:FF:000209">
    <property type="entry name" value="Polyketide synthase Pks12"/>
    <property type="match status" value="1"/>
</dbReference>
<dbReference type="InterPro" id="IPR014030">
    <property type="entry name" value="Ketoacyl_synth_N"/>
</dbReference>
<dbReference type="SUPFAM" id="SSF55048">
    <property type="entry name" value="Probable ACP-binding domain of malonyl-CoA ACP transacylase"/>
    <property type="match status" value="1"/>
</dbReference>
<dbReference type="VEuPathDB" id="FungiDB:ATEG_04718"/>
<dbReference type="InterPro" id="IPR020843">
    <property type="entry name" value="ER"/>
</dbReference>
<dbReference type="Pfam" id="PF08659">
    <property type="entry name" value="KR"/>
    <property type="match status" value="1"/>
</dbReference>
<comment type="caution">
    <text evidence="6">The sequence shown here is derived from an EMBL/GenBank/DDBJ whole genome shotgun (WGS) entry which is preliminary data.</text>
</comment>
<dbReference type="PANTHER" id="PTHR43775">
    <property type="entry name" value="FATTY ACID SYNTHASE"/>
    <property type="match status" value="1"/>
</dbReference>
<dbReference type="InterPro" id="IPR016035">
    <property type="entry name" value="Acyl_Trfase/lysoPLipase"/>
</dbReference>
<dbReference type="Pfam" id="PF00109">
    <property type="entry name" value="ketoacyl-synt"/>
    <property type="match status" value="1"/>
</dbReference>
<proteinExistence type="predicted"/>
<dbReference type="SMART" id="SM00822">
    <property type="entry name" value="PKS_KR"/>
    <property type="match status" value="1"/>
</dbReference>
<dbReference type="InterPro" id="IPR032821">
    <property type="entry name" value="PKS_assoc"/>
</dbReference>
<dbReference type="Pfam" id="PF23114">
    <property type="entry name" value="NAD-bd_HRPKS_sdrA"/>
    <property type="match status" value="1"/>
</dbReference>
<dbReference type="Gene3D" id="1.10.1200.10">
    <property type="entry name" value="ACP-like"/>
    <property type="match status" value="1"/>
</dbReference>
<dbReference type="InterPro" id="IPR020806">
    <property type="entry name" value="PKS_PP-bd"/>
</dbReference>
<dbReference type="PROSITE" id="PS52004">
    <property type="entry name" value="KS3_2"/>
    <property type="match status" value="1"/>
</dbReference>
<name>A0A5M3YS72_ASPTE</name>
<dbReference type="PANTHER" id="PTHR43775:SF18">
    <property type="entry name" value="ENZYME, PUTATIVE (JCVI)-RELATED"/>
    <property type="match status" value="1"/>
</dbReference>
<dbReference type="Pfam" id="PF02801">
    <property type="entry name" value="Ketoacyl-synt_C"/>
    <property type="match status" value="1"/>
</dbReference>
<dbReference type="Gene3D" id="3.40.47.10">
    <property type="match status" value="1"/>
</dbReference>
<dbReference type="Pfam" id="PF08240">
    <property type="entry name" value="ADH_N"/>
    <property type="match status" value="1"/>
</dbReference>
<dbReference type="Pfam" id="PF13602">
    <property type="entry name" value="ADH_zinc_N_2"/>
    <property type="match status" value="1"/>
</dbReference>
<dbReference type="GO" id="GO:1901336">
    <property type="term" value="P:lactone biosynthetic process"/>
    <property type="evidence" value="ECO:0007669"/>
    <property type="project" value="UniProtKB-ARBA"/>
</dbReference>
<feature type="active site" description="Proton donor; for dehydratase activity" evidence="1">
    <location>
        <position position="1174"/>
    </location>
</feature>
<dbReference type="Gene3D" id="3.10.129.110">
    <property type="entry name" value="Polyketide synthase dehydratase"/>
    <property type="match status" value="1"/>
</dbReference>
<feature type="compositionally biased region" description="Polar residues" evidence="2">
    <location>
        <begin position="1"/>
        <end position="19"/>
    </location>
</feature>
<dbReference type="Pfam" id="PF00698">
    <property type="entry name" value="Acyl_transf_1"/>
    <property type="match status" value="1"/>
</dbReference>
<dbReference type="InterPro" id="IPR049551">
    <property type="entry name" value="PKS_DH_C"/>
</dbReference>
<feature type="region of interest" description="Disordered" evidence="2">
    <location>
        <begin position="1"/>
        <end position="41"/>
    </location>
</feature>
<dbReference type="InterPro" id="IPR049552">
    <property type="entry name" value="PKS_DH_N"/>
</dbReference>
<dbReference type="InterPro" id="IPR057326">
    <property type="entry name" value="KR_dom"/>
</dbReference>
<evidence type="ECO:0000256" key="2">
    <source>
        <dbReference type="SAM" id="MobiDB-lite"/>
    </source>
</evidence>
<dbReference type="EMBL" id="BLJY01000004">
    <property type="protein sequence ID" value="GFF15588.1"/>
    <property type="molecule type" value="Genomic_DNA"/>
</dbReference>
<dbReference type="InterPro" id="IPR020841">
    <property type="entry name" value="PKS_Beta-ketoAc_synthase_dom"/>
</dbReference>
<protein>
    <submittedName>
        <fullName evidence="6">Polyketide synthase</fullName>
    </submittedName>
</protein>
<evidence type="ECO:0000259" key="5">
    <source>
        <dbReference type="PROSITE" id="PS52019"/>
    </source>
</evidence>
<dbReference type="SUPFAM" id="SSF47336">
    <property type="entry name" value="ACP-like"/>
    <property type="match status" value="1"/>
</dbReference>
<organism evidence="6 7">
    <name type="scientific">Aspergillus terreus</name>
    <dbReference type="NCBI Taxonomy" id="33178"/>
    <lineage>
        <taxon>Eukaryota</taxon>
        <taxon>Fungi</taxon>
        <taxon>Dikarya</taxon>
        <taxon>Ascomycota</taxon>
        <taxon>Pezizomycotina</taxon>
        <taxon>Eurotiomycetes</taxon>
        <taxon>Eurotiomycetidae</taxon>
        <taxon>Eurotiales</taxon>
        <taxon>Aspergillaceae</taxon>
        <taxon>Aspergillus</taxon>
        <taxon>Aspergillus subgen. Circumdati</taxon>
    </lineage>
</organism>
<dbReference type="InterPro" id="IPR013968">
    <property type="entry name" value="PKS_KR"/>
</dbReference>
<dbReference type="GO" id="GO:0016491">
    <property type="term" value="F:oxidoreductase activity"/>
    <property type="evidence" value="ECO:0007669"/>
    <property type="project" value="InterPro"/>
</dbReference>
<dbReference type="SUPFAM" id="SSF53901">
    <property type="entry name" value="Thiolase-like"/>
    <property type="match status" value="1"/>
</dbReference>
<dbReference type="Gene3D" id="3.90.180.10">
    <property type="entry name" value="Medium-chain alcohol dehydrogenases, catalytic domain"/>
    <property type="match status" value="1"/>
</dbReference>
<feature type="domain" description="Ketosynthase family 3 (KS3)" evidence="4">
    <location>
        <begin position="47"/>
        <end position="475"/>
    </location>
</feature>
<dbReference type="SUPFAM" id="SSF52151">
    <property type="entry name" value="FabD/lysophospholipase-like"/>
    <property type="match status" value="1"/>
</dbReference>
<dbReference type="InterPro" id="IPR020807">
    <property type="entry name" value="PKS_DH"/>
</dbReference>
<dbReference type="Proteomes" id="UP000452235">
    <property type="component" value="Unassembled WGS sequence"/>
</dbReference>
<dbReference type="InterPro" id="IPR016036">
    <property type="entry name" value="Malonyl_transacylase_ACP-bd"/>
</dbReference>
<dbReference type="InterPro" id="IPR014031">
    <property type="entry name" value="Ketoacyl_synth_C"/>
</dbReference>
<dbReference type="CDD" id="cd00833">
    <property type="entry name" value="PKS"/>
    <property type="match status" value="1"/>
</dbReference>
<dbReference type="GO" id="GO:0031177">
    <property type="term" value="F:phosphopantetheine binding"/>
    <property type="evidence" value="ECO:0007669"/>
    <property type="project" value="InterPro"/>
</dbReference>
<dbReference type="Pfam" id="PF16197">
    <property type="entry name" value="KAsynt_C_assoc"/>
    <property type="match status" value="1"/>
</dbReference>
<feature type="active site" description="Proton acceptor; for dehydratase activity" evidence="1">
    <location>
        <position position="990"/>
    </location>
</feature>
<dbReference type="InterPro" id="IPR014043">
    <property type="entry name" value="Acyl_transferase_dom"/>
</dbReference>
<feature type="compositionally biased region" description="Polar residues" evidence="2">
    <location>
        <begin position="29"/>
        <end position="41"/>
    </location>
</feature>
<dbReference type="PROSITE" id="PS52019">
    <property type="entry name" value="PKS_MFAS_DH"/>
    <property type="match status" value="1"/>
</dbReference>
<dbReference type="InterPro" id="IPR036291">
    <property type="entry name" value="NAD(P)-bd_dom_sf"/>
</dbReference>
<dbReference type="SUPFAM" id="SSF51735">
    <property type="entry name" value="NAD(P)-binding Rossmann-fold domains"/>
    <property type="match status" value="3"/>
</dbReference>
<dbReference type="Pfam" id="PF00550">
    <property type="entry name" value="PP-binding"/>
    <property type="match status" value="1"/>
</dbReference>
<evidence type="ECO:0000313" key="6">
    <source>
        <dbReference type="EMBL" id="GFF15588.1"/>
    </source>
</evidence>
<dbReference type="Pfam" id="PF14765">
    <property type="entry name" value="PS-DH"/>
    <property type="match status" value="1"/>
</dbReference>
<dbReference type="InterPro" id="IPR042104">
    <property type="entry name" value="PKS_dehydratase_sf"/>
</dbReference>
<feature type="region of interest" description="C-terminal hotdog fold" evidence="1">
    <location>
        <begin position="1110"/>
        <end position="1270"/>
    </location>
</feature>
<evidence type="ECO:0000313" key="7">
    <source>
        <dbReference type="Proteomes" id="UP000452235"/>
    </source>
</evidence>